<dbReference type="SUPFAM" id="SSF53756">
    <property type="entry name" value="UDP-Glycosyltransferase/glycogen phosphorylase"/>
    <property type="match status" value="1"/>
</dbReference>
<dbReference type="PANTHER" id="PTHR43174">
    <property type="entry name" value="UDP-N-ACETYLGLUCOSAMINE 2-EPIMERASE"/>
    <property type="match status" value="1"/>
</dbReference>
<name>A0A1F5I912_9BACT</name>
<dbReference type="EMBL" id="MFBY01000047">
    <property type="protein sequence ID" value="OGE12876.1"/>
    <property type="molecule type" value="Genomic_DNA"/>
</dbReference>
<dbReference type="Proteomes" id="UP000177300">
    <property type="component" value="Unassembled WGS sequence"/>
</dbReference>
<feature type="domain" description="UDP-N-acetylglucosamine 2-epimerase" evidence="2">
    <location>
        <begin position="25"/>
        <end position="347"/>
    </location>
</feature>
<dbReference type="InterPro" id="IPR029767">
    <property type="entry name" value="WecB-like"/>
</dbReference>
<keyword evidence="1" id="KW-0413">Isomerase</keyword>
<dbReference type="GO" id="GO:0016853">
    <property type="term" value="F:isomerase activity"/>
    <property type="evidence" value="ECO:0007669"/>
    <property type="project" value="UniProtKB-KW"/>
</dbReference>
<evidence type="ECO:0000313" key="3">
    <source>
        <dbReference type="EMBL" id="OGE12876.1"/>
    </source>
</evidence>
<gene>
    <name evidence="3" type="ORF">A3G14_02565</name>
</gene>
<evidence type="ECO:0000313" key="4">
    <source>
        <dbReference type="Proteomes" id="UP000177300"/>
    </source>
</evidence>
<organism evidence="3 4">
    <name type="scientific">Candidatus Curtissbacteria bacterium RIFCSPLOWO2_12_FULL_38_9</name>
    <dbReference type="NCBI Taxonomy" id="1797735"/>
    <lineage>
        <taxon>Bacteria</taxon>
        <taxon>Candidatus Curtissiibacteriota</taxon>
    </lineage>
</organism>
<comment type="similarity">
    <text evidence="1">Belongs to the UDP-N-acetylglucosamine 2-epimerase family.</text>
</comment>
<protein>
    <submittedName>
        <fullName evidence="3">UDP-N-acetylglucosamine 2-epimerase</fullName>
    </submittedName>
</protein>
<accession>A0A1F5I912</accession>
<reference evidence="3 4" key="1">
    <citation type="journal article" date="2016" name="Nat. Commun.">
        <title>Thousands of microbial genomes shed light on interconnected biogeochemical processes in an aquifer system.</title>
        <authorList>
            <person name="Anantharaman K."/>
            <person name="Brown C.T."/>
            <person name="Hug L.A."/>
            <person name="Sharon I."/>
            <person name="Castelle C.J."/>
            <person name="Probst A.J."/>
            <person name="Thomas B.C."/>
            <person name="Singh A."/>
            <person name="Wilkins M.J."/>
            <person name="Karaoz U."/>
            <person name="Brodie E.L."/>
            <person name="Williams K.H."/>
            <person name="Hubbard S.S."/>
            <person name="Banfield J.F."/>
        </authorList>
    </citation>
    <scope>NUCLEOTIDE SEQUENCE [LARGE SCALE GENOMIC DNA]</scope>
</reference>
<sequence length="354" mass="40305">MKVISVVGGRPNLIKLSAVHTQVSGKFNHLILHTGQHYDLSLSQKFFKELKIPNPNKNLNVGSDTQARQTGRILTGCEKYFIEQKPDFVIVYGDMNSTLAAALAALKLHIPIAHVEAGIRCFDKKVPEEVNRVVTDQVSDLLLTPTINAQMLLKKENLGDKAFFCGDVTYDVFLKVVKKIKESHLTKKNLAKNQYYFVTIHRAENTDDKKRFERILKELQKLDLPIVLPLHPRTKKMIDKYNLKTLIKNIKIIEPVTYTQSLSLQNYSRAIITDSGGIQKESYFLKKPCITLRDSTEWPETVTSGYNQLFFPDKKPLAYLVNNLKLPKRHPQSFGNGQAGQKIVQAITKFLKTR</sequence>
<dbReference type="NCBIfam" id="TIGR00236">
    <property type="entry name" value="wecB"/>
    <property type="match status" value="1"/>
</dbReference>
<proteinExistence type="inferred from homology"/>
<evidence type="ECO:0000256" key="1">
    <source>
        <dbReference type="RuleBase" id="RU003513"/>
    </source>
</evidence>
<dbReference type="PANTHER" id="PTHR43174:SF1">
    <property type="entry name" value="UDP-N-ACETYLGLUCOSAMINE 2-EPIMERASE"/>
    <property type="match status" value="1"/>
</dbReference>
<dbReference type="InterPro" id="IPR003331">
    <property type="entry name" value="UDP_GlcNAc_Epimerase_2_dom"/>
</dbReference>
<evidence type="ECO:0000259" key="2">
    <source>
        <dbReference type="Pfam" id="PF02350"/>
    </source>
</evidence>
<dbReference type="AlphaFoldDB" id="A0A1F5I912"/>
<dbReference type="CDD" id="cd03786">
    <property type="entry name" value="GTB_UDP-GlcNAc_2-Epimerase"/>
    <property type="match status" value="1"/>
</dbReference>
<dbReference type="Gene3D" id="3.40.50.2000">
    <property type="entry name" value="Glycogen Phosphorylase B"/>
    <property type="match status" value="2"/>
</dbReference>
<comment type="caution">
    <text evidence="3">The sequence shown here is derived from an EMBL/GenBank/DDBJ whole genome shotgun (WGS) entry which is preliminary data.</text>
</comment>
<dbReference type="Pfam" id="PF02350">
    <property type="entry name" value="Epimerase_2"/>
    <property type="match status" value="1"/>
</dbReference>